<dbReference type="GO" id="GO:0032588">
    <property type="term" value="C:trans-Golgi network membrane"/>
    <property type="evidence" value="ECO:0007669"/>
    <property type="project" value="TreeGrafter"/>
</dbReference>
<evidence type="ECO:0000256" key="6">
    <source>
        <dbReference type="SAM" id="MobiDB-lite"/>
    </source>
</evidence>
<feature type="compositionally biased region" description="Basic and acidic residues" evidence="6">
    <location>
        <begin position="14"/>
        <end position="24"/>
    </location>
</feature>
<protein>
    <recommendedName>
        <fullName evidence="10">Secretory carrier membrane protein</fullName>
    </recommendedName>
</protein>
<evidence type="ECO:0000313" key="9">
    <source>
        <dbReference type="Proteomes" id="UP000053201"/>
    </source>
</evidence>
<keyword evidence="3 7" id="KW-1133">Transmembrane helix</keyword>
<dbReference type="Pfam" id="PF04144">
    <property type="entry name" value="SCAMP"/>
    <property type="match status" value="1"/>
</dbReference>
<dbReference type="InterPro" id="IPR007273">
    <property type="entry name" value="SCAMP"/>
</dbReference>
<feature type="coiled-coil region" evidence="5">
    <location>
        <begin position="52"/>
        <end position="79"/>
    </location>
</feature>
<feature type="region of interest" description="Disordered" evidence="6">
    <location>
        <begin position="1"/>
        <end position="50"/>
    </location>
</feature>
<feature type="transmembrane region" description="Helical" evidence="7">
    <location>
        <begin position="220"/>
        <end position="241"/>
    </location>
</feature>
<evidence type="ECO:0000256" key="5">
    <source>
        <dbReference type="SAM" id="Coils"/>
    </source>
</evidence>
<feature type="transmembrane region" description="Helical" evidence="7">
    <location>
        <begin position="141"/>
        <end position="164"/>
    </location>
</feature>
<evidence type="ECO:0008006" key="10">
    <source>
        <dbReference type="Google" id="ProtNLM"/>
    </source>
</evidence>
<feature type="compositionally biased region" description="Low complexity" evidence="6">
    <location>
        <begin position="35"/>
        <end position="44"/>
    </location>
</feature>
<proteinExistence type="predicted"/>
<dbReference type="PANTHER" id="PTHR10687:SF2">
    <property type="entry name" value="SECRETORY CARRIER-ASSOCIATED MEMBRANE PROTEIN"/>
    <property type="match status" value="1"/>
</dbReference>
<dbReference type="VEuPathDB" id="FungiDB:SPPG_08127"/>
<evidence type="ECO:0000256" key="3">
    <source>
        <dbReference type="ARBA" id="ARBA00022989"/>
    </source>
</evidence>
<evidence type="ECO:0000313" key="8">
    <source>
        <dbReference type="EMBL" id="KNC96539.1"/>
    </source>
</evidence>
<organism evidence="8 9">
    <name type="scientific">Spizellomyces punctatus (strain DAOM BR117)</name>
    <dbReference type="NCBI Taxonomy" id="645134"/>
    <lineage>
        <taxon>Eukaryota</taxon>
        <taxon>Fungi</taxon>
        <taxon>Fungi incertae sedis</taxon>
        <taxon>Chytridiomycota</taxon>
        <taxon>Chytridiomycota incertae sedis</taxon>
        <taxon>Chytridiomycetes</taxon>
        <taxon>Spizellomycetales</taxon>
        <taxon>Spizellomycetaceae</taxon>
        <taxon>Spizellomyces</taxon>
    </lineage>
</organism>
<feature type="transmembrane region" description="Helical" evidence="7">
    <location>
        <begin position="176"/>
        <end position="200"/>
    </location>
</feature>
<accession>A0A0L0H6D8</accession>
<dbReference type="AlphaFoldDB" id="A0A0L0H6D8"/>
<dbReference type="GeneID" id="27691304"/>
<keyword evidence="4 7" id="KW-0472">Membrane</keyword>
<dbReference type="GO" id="GO:0015031">
    <property type="term" value="P:protein transport"/>
    <property type="evidence" value="ECO:0007669"/>
    <property type="project" value="InterPro"/>
</dbReference>
<dbReference type="RefSeq" id="XP_016604579.1">
    <property type="nucleotide sequence ID" value="XM_016756282.1"/>
</dbReference>
<dbReference type="Proteomes" id="UP000053201">
    <property type="component" value="Unassembled WGS sequence"/>
</dbReference>
<evidence type="ECO:0000256" key="4">
    <source>
        <dbReference type="ARBA" id="ARBA00023136"/>
    </source>
</evidence>
<dbReference type="OrthoDB" id="242866at2759"/>
<dbReference type="EMBL" id="KQ257468">
    <property type="protein sequence ID" value="KNC96539.1"/>
    <property type="molecule type" value="Genomic_DNA"/>
</dbReference>
<gene>
    <name evidence="8" type="ORF">SPPG_08127</name>
</gene>
<evidence type="ECO:0000256" key="7">
    <source>
        <dbReference type="SAM" id="Phobius"/>
    </source>
</evidence>
<keyword evidence="5" id="KW-0175">Coiled coil</keyword>
<evidence type="ECO:0000256" key="2">
    <source>
        <dbReference type="ARBA" id="ARBA00022692"/>
    </source>
</evidence>
<dbReference type="PANTHER" id="PTHR10687">
    <property type="entry name" value="SECRETORY CARRIER-ASSOCIATED MEMBRANE PROTEIN SCAMP"/>
    <property type="match status" value="1"/>
</dbReference>
<dbReference type="OMA" id="IFFAQVC"/>
<keyword evidence="9" id="KW-1185">Reference proteome</keyword>
<comment type="subcellular location">
    <subcellularLocation>
        <location evidence="1">Membrane</location>
        <topology evidence="1">Multi-pass membrane protein</topology>
    </subcellularLocation>
</comment>
<keyword evidence="2 7" id="KW-0812">Transmembrane</keyword>
<reference evidence="8 9" key="1">
    <citation type="submission" date="2009-08" db="EMBL/GenBank/DDBJ databases">
        <title>The Genome Sequence of Spizellomyces punctatus strain DAOM BR117.</title>
        <authorList>
            <consortium name="The Broad Institute Genome Sequencing Platform"/>
            <person name="Russ C."/>
            <person name="Cuomo C."/>
            <person name="Shea T."/>
            <person name="Young S.K."/>
            <person name="Zeng Q."/>
            <person name="Koehrsen M."/>
            <person name="Haas B."/>
            <person name="Borodovsky M."/>
            <person name="Guigo R."/>
            <person name="Alvarado L."/>
            <person name="Berlin A."/>
            <person name="Bochicchio J."/>
            <person name="Borenstein D."/>
            <person name="Chapman S."/>
            <person name="Chen Z."/>
            <person name="Engels R."/>
            <person name="Freedman E."/>
            <person name="Gellesch M."/>
            <person name="Goldberg J."/>
            <person name="Griggs A."/>
            <person name="Gujja S."/>
            <person name="Heiman D."/>
            <person name="Hepburn T."/>
            <person name="Howarth C."/>
            <person name="Jen D."/>
            <person name="Larson L."/>
            <person name="Lewis B."/>
            <person name="Mehta T."/>
            <person name="Park D."/>
            <person name="Pearson M."/>
            <person name="Roberts A."/>
            <person name="Saif S."/>
            <person name="Shenoy N."/>
            <person name="Sisk P."/>
            <person name="Stolte C."/>
            <person name="Sykes S."/>
            <person name="Thomson T."/>
            <person name="Walk T."/>
            <person name="White J."/>
            <person name="Yandava C."/>
            <person name="Burger G."/>
            <person name="Gray M.W."/>
            <person name="Holland P.W.H."/>
            <person name="King N."/>
            <person name="Lang F.B.F."/>
            <person name="Roger A.J."/>
            <person name="Ruiz-Trillo I."/>
            <person name="Lander E."/>
            <person name="Nusbaum C."/>
        </authorList>
    </citation>
    <scope>NUCLEOTIDE SEQUENCE [LARGE SCALE GENOMIC DNA]</scope>
    <source>
        <strain evidence="8 9">DAOM BR117</strain>
    </source>
</reference>
<sequence>MATINPFTVDDERENPFEAPEERPSANNPWQTAPSSSHSRQASSNPYAGKSIRELDLEKREAEVRLKEAQIAEREKQLNAFQIPNWPKFRPMIYHDIEKDIPEGGRWLVRRVYWAWYLAVLVYFVNAIAAFSLLVTKGEAGGATFGLALIIFLIGTPVSFVFWYRPLYNGVKQDSSISFFFFYFNYGFHLAVAALFAVGIPGWGGCGVILALSQLGKNVPSGVLCAISAGLFIFECVYGLWQIKNATVYFRSKGMSAQQARNQAVAGFAGSKVGQELAGHAVKTAVADMRR</sequence>
<dbReference type="eggNOG" id="KOG3088">
    <property type="taxonomic scope" value="Eukaryota"/>
</dbReference>
<dbReference type="GO" id="GO:0055038">
    <property type="term" value="C:recycling endosome membrane"/>
    <property type="evidence" value="ECO:0007669"/>
    <property type="project" value="TreeGrafter"/>
</dbReference>
<feature type="transmembrane region" description="Helical" evidence="7">
    <location>
        <begin position="114"/>
        <end position="135"/>
    </location>
</feature>
<evidence type="ECO:0000256" key="1">
    <source>
        <dbReference type="ARBA" id="ARBA00004141"/>
    </source>
</evidence>
<name>A0A0L0H6D8_SPIPD</name>
<feature type="compositionally biased region" description="Polar residues" evidence="6">
    <location>
        <begin position="25"/>
        <end position="34"/>
    </location>
</feature>
<dbReference type="InParanoid" id="A0A0L0H6D8"/>